<protein>
    <submittedName>
        <fullName evidence="9">DUF2817 domain-containing protein</fullName>
    </submittedName>
</protein>
<evidence type="ECO:0000313" key="10">
    <source>
        <dbReference type="Proteomes" id="UP001324634"/>
    </source>
</evidence>
<dbReference type="Gene3D" id="3.40.630.10">
    <property type="entry name" value="Zn peptidases"/>
    <property type="match status" value="1"/>
</dbReference>
<evidence type="ECO:0000256" key="3">
    <source>
        <dbReference type="ARBA" id="ARBA00022670"/>
    </source>
</evidence>
<dbReference type="GO" id="GO:0005615">
    <property type="term" value="C:extracellular space"/>
    <property type="evidence" value="ECO:0007669"/>
    <property type="project" value="TreeGrafter"/>
</dbReference>
<keyword evidence="6" id="KW-0862">Zinc</keyword>
<gene>
    <name evidence="9" type="ORF">SOO65_20730</name>
</gene>
<evidence type="ECO:0000259" key="8">
    <source>
        <dbReference type="Pfam" id="PF00246"/>
    </source>
</evidence>
<comment type="cofactor">
    <cofactor evidence="1">
        <name>Zn(2+)</name>
        <dbReference type="ChEBI" id="CHEBI:29105"/>
    </cofactor>
</comment>
<feature type="domain" description="Peptidase M14" evidence="8">
    <location>
        <begin position="17"/>
        <end position="260"/>
    </location>
</feature>
<organism evidence="9 10">
    <name type="scientific">Peredibacter starrii</name>
    <dbReference type="NCBI Taxonomy" id="28202"/>
    <lineage>
        <taxon>Bacteria</taxon>
        <taxon>Pseudomonadati</taxon>
        <taxon>Bdellovibrionota</taxon>
        <taxon>Bacteriovoracia</taxon>
        <taxon>Bacteriovoracales</taxon>
        <taxon>Bacteriovoracaceae</taxon>
        <taxon>Peredibacter</taxon>
    </lineage>
</organism>
<keyword evidence="10" id="KW-1185">Reference proteome</keyword>
<dbReference type="GO" id="GO:0006508">
    <property type="term" value="P:proteolysis"/>
    <property type="evidence" value="ECO:0007669"/>
    <property type="project" value="UniProtKB-KW"/>
</dbReference>
<dbReference type="GO" id="GO:0008270">
    <property type="term" value="F:zinc ion binding"/>
    <property type="evidence" value="ECO:0007669"/>
    <property type="project" value="InterPro"/>
</dbReference>
<dbReference type="Proteomes" id="UP001324634">
    <property type="component" value="Chromosome"/>
</dbReference>
<dbReference type="Pfam" id="PF00246">
    <property type="entry name" value="Peptidase_M14"/>
    <property type="match status" value="1"/>
</dbReference>
<evidence type="ECO:0000256" key="5">
    <source>
        <dbReference type="ARBA" id="ARBA00022801"/>
    </source>
</evidence>
<evidence type="ECO:0000256" key="6">
    <source>
        <dbReference type="ARBA" id="ARBA00022833"/>
    </source>
</evidence>
<evidence type="ECO:0000256" key="4">
    <source>
        <dbReference type="ARBA" id="ARBA00022723"/>
    </source>
</evidence>
<dbReference type="KEGG" id="psti:SOO65_20730"/>
<dbReference type="InterPro" id="IPR057246">
    <property type="entry name" value="CARBOXYPEPT_ZN_1"/>
</dbReference>
<name>A0AAX4HPG0_9BACT</name>
<sequence>MKAKDTLPELFEVEYLAEQYRDILHVEKLAEVNGARFQFPVYGFSLGNQDPKAPVFGLFGGVHGLERIGTHVLLSFLKTLLFRMSWETEWQEFFKHCRLVTIPIINPLGMALTRRGNGNNVDLMRNSPLNATGKLIPLVSGQTYTNLLPWYRGDLSHPEKETLAVQEFCRKHFFQSQRVITLDLHSGFGLRDRLWYPWSTSSTPFPLEPEVLKLKRLLEQTYPYHVYTVEHQSLNYSNHGDLWDWIYQDYASQNPNGKFLPLTLEMGSWLWVKKNPWQFFSWQGLFNPVKKHRYARTMRRHNHLLELLLKASLHHETWSV</sequence>
<proteinExistence type="inferred from homology"/>
<dbReference type="InterPro" id="IPR000834">
    <property type="entry name" value="Peptidase_M14"/>
</dbReference>
<dbReference type="RefSeq" id="WP_321395190.1">
    <property type="nucleotide sequence ID" value="NZ_CP139487.1"/>
</dbReference>
<dbReference type="AlphaFoldDB" id="A0AAX4HPG0"/>
<reference evidence="9 10" key="1">
    <citation type="submission" date="2023-11" db="EMBL/GenBank/DDBJ databases">
        <title>Peredibacter starrii A3.12.</title>
        <authorList>
            <person name="Mitchell R.J."/>
        </authorList>
    </citation>
    <scope>NUCLEOTIDE SEQUENCE [LARGE SCALE GENOMIC DNA]</scope>
    <source>
        <strain evidence="9 10">A3.12</strain>
    </source>
</reference>
<dbReference type="PANTHER" id="PTHR11705:SF143">
    <property type="entry name" value="SLL0236 PROTEIN"/>
    <property type="match status" value="1"/>
</dbReference>
<dbReference type="GO" id="GO:0004181">
    <property type="term" value="F:metallocarboxypeptidase activity"/>
    <property type="evidence" value="ECO:0007669"/>
    <property type="project" value="InterPro"/>
</dbReference>
<evidence type="ECO:0000313" key="9">
    <source>
        <dbReference type="EMBL" id="WPU65126.1"/>
    </source>
</evidence>
<accession>A0AAX4HPG0</accession>
<dbReference type="PANTHER" id="PTHR11705">
    <property type="entry name" value="PROTEASE FAMILY M14 CARBOXYPEPTIDASE A,B"/>
    <property type="match status" value="1"/>
</dbReference>
<evidence type="ECO:0000256" key="2">
    <source>
        <dbReference type="ARBA" id="ARBA00005988"/>
    </source>
</evidence>
<dbReference type="EMBL" id="CP139487">
    <property type="protein sequence ID" value="WPU65126.1"/>
    <property type="molecule type" value="Genomic_DNA"/>
</dbReference>
<evidence type="ECO:0000256" key="1">
    <source>
        <dbReference type="ARBA" id="ARBA00001947"/>
    </source>
</evidence>
<keyword evidence="3" id="KW-0645">Protease</keyword>
<comment type="similarity">
    <text evidence="2">Belongs to the peptidase M14 family.</text>
</comment>
<keyword evidence="5" id="KW-0378">Hydrolase</keyword>
<dbReference type="SUPFAM" id="SSF53187">
    <property type="entry name" value="Zn-dependent exopeptidases"/>
    <property type="match status" value="1"/>
</dbReference>
<keyword evidence="4" id="KW-0479">Metal-binding</keyword>
<keyword evidence="7" id="KW-0482">Metalloprotease</keyword>
<dbReference type="PROSITE" id="PS00132">
    <property type="entry name" value="CARBOXYPEPT_ZN_1"/>
    <property type="match status" value="1"/>
</dbReference>
<evidence type="ECO:0000256" key="7">
    <source>
        <dbReference type="ARBA" id="ARBA00023049"/>
    </source>
</evidence>